<reference evidence="8" key="2">
    <citation type="submission" date="2019-01" db="UniProtKB">
        <authorList>
            <consortium name="EnsemblPlants"/>
        </authorList>
    </citation>
    <scope>IDENTIFICATION</scope>
    <source>
        <strain evidence="8">cv. Heinz 1706</strain>
    </source>
</reference>
<dbReference type="Pfam" id="PF14226">
    <property type="entry name" value="DIOX_N"/>
    <property type="match status" value="1"/>
</dbReference>
<dbReference type="GO" id="GO:0046872">
    <property type="term" value="F:metal ion binding"/>
    <property type="evidence" value="ECO:0007669"/>
    <property type="project" value="UniProtKB-KW"/>
</dbReference>
<name>A0A3Q7HHI5_SOLLC</name>
<dbReference type="GO" id="GO:0002238">
    <property type="term" value="P:response to molecule of fungal origin"/>
    <property type="evidence" value="ECO:0007669"/>
    <property type="project" value="UniProtKB-ARBA"/>
</dbReference>
<evidence type="ECO:0000313" key="8">
    <source>
        <dbReference type="EnsemblPlants" id="Solyc08g006760.3.1"/>
    </source>
</evidence>
<dbReference type="PaxDb" id="4081-Solyc08g006770.2.1"/>
<dbReference type="PANTHER" id="PTHR47991">
    <property type="entry name" value="OXOGLUTARATE/IRON-DEPENDENT DIOXYGENASE"/>
    <property type="match status" value="1"/>
</dbReference>
<sequence length="414" mass="47013">MVKVVNHGIQESLMNKVIDGTQGFFNLREEEKKEFEGKHVLDPIRYGTSFNTSKEKTFFWRDYLKVFVHPKFHSPSKPDRYSDIMWEYCEKVRQVTKVLLGGISQGLGLEECYLEKTLEVKSGFQIFIANYYPSCPQPELALGMPPHSDHGLLTLIIQNQVGGLQVQHQGKWIHVNALPNSLLVNTGDHLEIFSNGKYKSNIHKVVVNNTSPRISVAVAHGPSLEAIVSPASPLIQSETNYTPMKAFFLGGYVPSEPEMKRSVEGFNGISFVDEEESKDFVSKKRKLQAAKLKKESILAEILFLKQRRRYLLKSQSSDDDNEKNISRFKKIFDAENEVPKVERSNSGYDAVVESARPAFTSKFNSEHHEVGYEELSAGVDVLRMECVPKNYLIDDNNRVGKKELSWHGQVTLKV</sequence>
<dbReference type="InterPro" id="IPR044861">
    <property type="entry name" value="IPNS-like_FE2OG_OXY"/>
</dbReference>
<evidence type="ECO:0000313" key="9">
    <source>
        <dbReference type="Proteomes" id="UP000004994"/>
    </source>
</evidence>
<dbReference type="GO" id="GO:0016706">
    <property type="term" value="F:2-oxoglutarate-dependent dioxygenase activity"/>
    <property type="evidence" value="ECO:0007669"/>
    <property type="project" value="UniProtKB-ARBA"/>
</dbReference>
<dbReference type="Proteomes" id="UP000004994">
    <property type="component" value="Chromosome 8"/>
</dbReference>
<evidence type="ECO:0000259" key="7">
    <source>
        <dbReference type="PROSITE" id="PS51471"/>
    </source>
</evidence>
<dbReference type="InterPro" id="IPR026992">
    <property type="entry name" value="DIOX_N"/>
</dbReference>
<dbReference type="InterPro" id="IPR027443">
    <property type="entry name" value="IPNS-like_sf"/>
</dbReference>
<dbReference type="Pfam" id="PF03171">
    <property type="entry name" value="2OG-FeII_Oxy"/>
    <property type="match status" value="1"/>
</dbReference>
<keyword evidence="2 6" id="KW-0479">Metal-binding</keyword>
<dbReference type="GO" id="GO:0009805">
    <property type="term" value="P:coumarin biosynthetic process"/>
    <property type="evidence" value="ECO:0007669"/>
    <property type="project" value="UniProtKB-ARBA"/>
</dbReference>
<protein>
    <recommendedName>
        <fullName evidence="7">Fe2OG dioxygenase domain-containing protein</fullName>
    </recommendedName>
</protein>
<evidence type="ECO:0000256" key="3">
    <source>
        <dbReference type="ARBA" id="ARBA00022896"/>
    </source>
</evidence>
<evidence type="ECO:0000256" key="6">
    <source>
        <dbReference type="RuleBase" id="RU003682"/>
    </source>
</evidence>
<reference evidence="8" key="1">
    <citation type="journal article" date="2012" name="Nature">
        <title>The tomato genome sequence provides insights into fleshy fruit evolution.</title>
        <authorList>
            <consortium name="Tomato Genome Consortium"/>
        </authorList>
    </citation>
    <scope>NUCLEOTIDE SEQUENCE [LARGE SCALE GENOMIC DNA]</scope>
    <source>
        <strain evidence="8">cv. Heinz 1706</strain>
    </source>
</reference>
<organism evidence="8">
    <name type="scientific">Solanum lycopersicum</name>
    <name type="common">Tomato</name>
    <name type="synonym">Lycopersicon esculentum</name>
    <dbReference type="NCBI Taxonomy" id="4081"/>
    <lineage>
        <taxon>Eukaryota</taxon>
        <taxon>Viridiplantae</taxon>
        <taxon>Streptophyta</taxon>
        <taxon>Embryophyta</taxon>
        <taxon>Tracheophyta</taxon>
        <taxon>Spermatophyta</taxon>
        <taxon>Magnoliopsida</taxon>
        <taxon>eudicotyledons</taxon>
        <taxon>Gunneridae</taxon>
        <taxon>Pentapetalae</taxon>
        <taxon>asterids</taxon>
        <taxon>lamiids</taxon>
        <taxon>Solanales</taxon>
        <taxon>Solanaceae</taxon>
        <taxon>Solanoideae</taxon>
        <taxon>Solaneae</taxon>
        <taxon>Solanum</taxon>
        <taxon>Solanum subgen. Lycopersicon</taxon>
    </lineage>
</organism>
<keyword evidence="5 6" id="KW-0408">Iron</keyword>
<dbReference type="InParanoid" id="A0A3Q7HHI5"/>
<keyword evidence="3" id="KW-0847">Vitamin C</keyword>
<keyword evidence="9" id="KW-1185">Reference proteome</keyword>
<comment type="similarity">
    <text evidence="1 6">Belongs to the iron/ascorbate-dependent oxidoreductase family.</text>
</comment>
<dbReference type="GO" id="GO:0031418">
    <property type="term" value="F:L-ascorbic acid binding"/>
    <property type="evidence" value="ECO:0007669"/>
    <property type="project" value="UniProtKB-KW"/>
</dbReference>
<evidence type="ECO:0000256" key="4">
    <source>
        <dbReference type="ARBA" id="ARBA00023002"/>
    </source>
</evidence>
<dbReference type="Gene3D" id="2.60.120.330">
    <property type="entry name" value="B-lactam Antibiotic, Isopenicillin N Synthase, Chain"/>
    <property type="match status" value="1"/>
</dbReference>
<accession>A0A3Q7HHI5</accession>
<evidence type="ECO:0000256" key="2">
    <source>
        <dbReference type="ARBA" id="ARBA00022723"/>
    </source>
</evidence>
<proteinExistence type="inferred from homology"/>
<dbReference type="Gramene" id="Solyc08g006760.3.1">
    <property type="protein sequence ID" value="Solyc08g006760.3.1"/>
    <property type="gene ID" value="Solyc08g006760.3"/>
</dbReference>
<dbReference type="SUPFAM" id="SSF51197">
    <property type="entry name" value="Clavaminate synthase-like"/>
    <property type="match status" value="1"/>
</dbReference>
<dbReference type="InterPro" id="IPR050295">
    <property type="entry name" value="Plant_2OG-oxidoreductases"/>
</dbReference>
<dbReference type="EnsemblPlants" id="Solyc08g006760.3.1">
    <property type="protein sequence ID" value="Solyc08g006760.3.1"/>
    <property type="gene ID" value="Solyc08g006760.3"/>
</dbReference>
<feature type="domain" description="Fe2OG dioxygenase" evidence="7">
    <location>
        <begin position="122"/>
        <end position="222"/>
    </location>
</feature>
<dbReference type="AlphaFoldDB" id="A0A3Q7HHI5"/>
<evidence type="ECO:0000256" key="5">
    <source>
        <dbReference type="ARBA" id="ARBA00023004"/>
    </source>
</evidence>
<dbReference type="FunFam" id="2.60.120.330:FF:000154">
    <property type="entry name" value="Uncharacterized protein"/>
    <property type="match status" value="1"/>
</dbReference>
<dbReference type="PROSITE" id="PS51471">
    <property type="entry name" value="FE2OG_OXY"/>
    <property type="match status" value="1"/>
</dbReference>
<keyword evidence="4 6" id="KW-0560">Oxidoreductase</keyword>
<dbReference type="InterPro" id="IPR005123">
    <property type="entry name" value="Oxoglu/Fe-dep_dioxygenase_dom"/>
</dbReference>
<evidence type="ECO:0000256" key="1">
    <source>
        <dbReference type="ARBA" id="ARBA00008056"/>
    </source>
</evidence>